<feature type="compositionally biased region" description="Basic and acidic residues" evidence="8">
    <location>
        <begin position="346"/>
        <end position="362"/>
    </location>
</feature>
<feature type="domain" description="ARID" evidence="10">
    <location>
        <begin position="101"/>
        <end position="194"/>
    </location>
</feature>
<dbReference type="SUPFAM" id="SSF57903">
    <property type="entry name" value="FYVE/PHD zinc finger"/>
    <property type="match status" value="2"/>
</dbReference>
<feature type="region of interest" description="Disordered" evidence="8">
    <location>
        <begin position="205"/>
        <end position="269"/>
    </location>
</feature>
<dbReference type="PROSITE" id="PS01359">
    <property type="entry name" value="ZF_PHD_1"/>
    <property type="match status" value="2"/>
</dbReference>
<dbReference type="InterPro" id="IPR001606">
    <property type="entry name" value="ARID_dom"/>
</dbReference>
<dbReference type="Gene3D" id="3.30.40.10">
    <property type="entry name" value="Zinc/RING finger domain, C3HC4 (zinc finger)"/>
    <property type="match status" value="2"/>
</dbReference>
<dbReference type="HOGENOM" id="CLU_000991_0_0_1"/>
<feature type="compositionally biased region" description="Polar residues" evidence="8">
    <location>
        <begin position="793"/>
        <end position="806"/>
    </location>
</feature>
<dbReference type="GO" id="GO:0000785">
    <property type="term" value="C:chromatin"/>
    <property type="evidence" value="ECO:0007669"/>
    <property type="project" value="TreeGrafter"/>
</dbReference>
<dbReference type="Pfam" id="PF02375">
    <property type="entry name" value="JmjN"/>
    <property type="match status" value="1"/>
</dbReference>
<feature type="domain" description="JmjC" evidence="12">
    <location>
        <begin position="542"/>
        <end position="708"/>
    </location>
</feature>
<proteinExistence type="predicted"/>
<dbReference type="SMART" id="SM00249">
    <property type="entry name" value="PHD"/>
    <property type="match status" value="2"/>
</dbReference>
<dbReference type="GO" id="GO:0005634">
    <property type="term" value="C:nucleus"/>
    <property type="evidence" value="ECO:0007669"/>
    <property type="project" value="UniProtKB-SubCell"/>
</dbReference>
<dbReference type="Pfam" id="PF01388">
    <property type="entry name" value="ARID"/>
    <property type="match status" value="1"/>
</dbReference>
<dbReference type="SUPFAM" id="SSF46774">
    <property type="entry name" value="ARID-like"/>
    <property type="match status" value="1"/>
</dbReference>
<evidence type="ECO:0000256" key="7">
    <source>
        <dbReference type="PROSITE-ProRule" id="PRU00146"/>
    </source>
</evidence>
<dbReference type="SMART" id="SM00501">
    <property type="entry name" value="BRIGHT"/>
    <property type="match status" value="1"/>
</dbReference>
<dbReference type="InterPro" id="IPR003347">
    <property type="entry name" value="JmjC_dom"/>
</dbReference>
<evidence type="ECO:0000259" key="9">
    <source>
        <dbReference type="PROSITE" id="PS50016"/>
    </source>
</evidence>
<dbReference type="Pfam" id="PF08429">
    <property type="entry name" value="PLU-1"/>
    <property type="match status" value="1"/>
</dbReference>
<keyword evidence="14" id="KW-1185">Reference proteome</keyword>
<dbReference type="SMART" id="SM00545">
    <property type="entry name" value="JmjN"/>
    <property type="match status" value="1"/>
</dbReference>
<feature type="region of interest" description="Disordered" evidence="8">
    <location>
        <begin position="782"/>
        <end position="811"/>
    </location>
</feature>
<dbReference type="PROSITE" id="PS51184">
    <property type="entry name" value="JMJC"/>
    <property type="match status" value="1"/>
</dbReference>
<dbReference type="SMART" id="SM00558">
    <property type="entry name" value="JmjC"/>
    <property type="match status" value="1"/>
</dbReference>
<sequence>MTSAPLDLSSVERRGQPTAVREPIKKKSRPYGLQEAPVYKPTEEEWRDPFEYIRKITPEAKNYGLCKIIPPESWNPDFAIDTEKFHFRTRKQDLNNVEGSSRANLNYVDALLKFHKQHGNNLNRMPFVDKRPLDLYRLKKAVESRGGFEKVCKLKKWAEIGRDLGYSGKIMSSLSTSLKNSYQKWLCPYEDYLRLAKPGVQQQLEWENGGPLTPSPAPSPMKRSNVNTPSSLRGDSPARHATDALQASVNGRVNGTDRDTPMADAPAVATPPVTSGFKAINSGGFTAVNAGFTSVNRSVPPEGNTFTPPKQFGSPLSSAKNTPEYRPSGLGPAHVLKRQQSCDSLDSAKKESAAEKDDENVSRRSKRLKKDTVPTVAGSHMTLFRPTVPRILRDETSAPGEKCEQCGKGEEGGFIIVCESCDHGYHGTCLDPPLKAKPENEWNCPRCLVGDGQFGFEEGGLYSLKQFQEKAADFKQGYFEKKMPHDPLLNCSRPVTEDDVEREFWRLVADLDEEVQVEYGADIHCTTHGSGFPTVEKQPNNPYSTDPWNLNILPLHPESLFRHIKSDISGMTVPWVYVGMIFSTFCWHNEDHYSYSANYQHFGATKTWYGIPAEDAEKFEHAMREAIPELFETQPDLLFQLVTLLTPDQLKKAGVRVYALDQRAGQLVITFPQAYHAGFNHGFNFNEARYLGKDHVLYFRKADELINATYKKVADKANLPEIWEEKYEKALDEEATPSLKTLRTLLNEGERIPYELKSLPMLRAYVERCNHWVEEATNYTVRKQQNRRKSEKSWQSGLRKSIGNSQQDEKEREMRNVRNIYRLLEEAEQIGFDCPEILQLQDRAEAIKAFQENAGQVLENPTSLQTVEAVEELLEEGQSFNVDLPEVDKLTRELDRLKWNHKAKVNRGVVMTLSEVRDLIEEATELNIPPYNDHMAYYMEQYSAGIHWEKKAKELINAEMVHYPQLEALSNQAQQNALPVSQDTLQAVDQILYKQREAHRQIIDLNNRSRDPDYRKRPKYNEVADVMKKIEDLQSKPVGTLDLEKEQKRHEDWMRRGKKLFGKTNAPLHILKSHMEYVLDRNLDCFDIVNDKPRLPAEPASREPSPDGKMHRWEDPRFREVFCLCRRIEAGMMIECELCHEWYHGKCLKIARGKVKEDDKYTCPICDWRVKIPRDAARPNLEDLLSWYEEIPGLPFQPEEEEVLKKIIDNAQDFRNHIAAYCNPVLSTANEAETQRFYLRKIEGAEILLAYETNFFRQELHKWSPVAPEAPPVIEFSKSTRKPRPTKLQKMLQQYGVDDPEDLPEAAKAKANSLKRKALNAEAAAAAAASGLPGGSGTAISPGSHGMHPGFFMPDGAGPHLLADTNSNLSLEERLLRANSDDVNGADFSLLTDAGKEKALEILSRTESGRRRAEELLGRGIWSDEAGTQNEEVDGGDMDRMFADMTNQDDDEDDGGKRRDDHAVTAESLESERNGMDALLDSD</sequence>
<dbReference type="GO" id="GO:0006355">
    <property type="term" value="P:regulation of DNA-templated transcription"/>
    <property type="evidence" value="ECO:0007669"/>
    <property type="project" value="TreeGrafter"/>
</dbReference>
<feature type="compositionally biased region" description="Polar residues" evidence="8">
    <location>
        <begin position="304"/>
        <end position="321"/>
    </location>
</feature>
<evidence type="ECO:0000256" key="3">
    <source>
        <dbReference type="ARBA" id="ARBA00022771"/>
    </source>
</evidence>
<dbReference type="Pfam" id="PF02373">
    <property type="entry name" value="JmjC"/>
    <property type="match status" value="1"/>
</dbReference>
<feature type="domain" description="JmjN" evidence="11">
    <location>
        <begin position="36"/>
        <end position="77"/>
    </location>
</feature>
<reference evidence="14" key="1">
    <citation type="journal article" date="2013" name="Genome Announc.">
        <title>Draft genome sequence of the ascomycete Phaeoacremonium aleophilum strain UCR-PA7, a causal agent of the esca disease complex in grapevines.</title>
        <authorList>
            <person name="Blanco-Ulate B."/>
            <person name="Rolshausen P."/>
            <person name="Cantu D."/>
        </authorList>
    </citation>
    <scope>NUCLEOTIDE SEQUENCE [LARGE SCALE GENOMIC DNA]</scope>
    <source>
        <strain evidence="14">UCR-PA7</strain>
    </source>
</reference>
<dbReference type="PROSITE" id="PS50016">
    <property type="entry name" value="ZF_PHD_2"/>
    <property type="match status" value="2"/>
</dbReference>
<dbReference type="InterPro" id="IPR013637">
    <property type="entry name" value="Lys_sp_deMease-like_dom"/>
</dbReference>
<dbReference type="Gene3D" id="1.10.150.60">
    <property type="entry name" value="ARID DNA-binding domain"/>
    <property type="match status" value="1"/>
</dbReference>
<dbReference type="PROSITE" id="PS51183">
    <property type="entry name" value="JMJN"/>
    <property type="match status" value="1"/>
</dbReference>
<dbReference type="PANTHER" id="PTHR10694:SF33">
    <property type="entry name" value="LYSINE-SPECIFIC DEMETHYLASE 5"/>
    <property type="match status" value="1"/>
</dbReference>
<keyword evidence="6" id="KW-0539">Nucleus</keyword>
<feature type="compositionally biased region" description="Basic and acidic residues" evidence="8">
    <location>
        <begin position="1455"/>
        <end position="1475"/>
    </location>
</feature>
<evidence type="ECO:0000256" key="5">
    <source>
        <dbReference type="ARBA" id="ARBA00023004"/>
    </source>
</evidence>
<keyword evidence="3 7" id="KW-0863">Zinc-finger</keyword>
<evidence type="ECO:0000259" key="10">
    <source>
        <dbReference type="PROSITE" id="PS51011"/>
    </source>
</evidence>
<evidence type="ECO:0000256" key="2">
    <source>
        <dbReference type="ARBA" id="ARBA00022723"/>
    </source>
</evidence>
<comment type="subcellular location">
    <subcellularLocation>
        <location evidence="1">Nucleus</location>
    </subcellularLocation>
</comment>
<dbReference type="Gene3D" id="2.60.120.650">
    <property type="entry name" value="Cupin"/>
    <property type="match status" value="1"/>
</dbReference>
<dbReference type="RefSeq" id="XP_007914362.1">
    <property type="nucleotide sequence ID" value="XM_007916171.1"/>
</dbReference>
<evidence type="ECO:0000259" key="11">
    <source>
        <dbReference type="PROSITE" id="PS51183"/>
    </source>
</evidence>
<dbReference type="FunFam" id="1.10.150.60:FF:000010">
    <property type="entry name" value="PHD transcription factor (Rum1)"/>
    <property type="match status" value="1"/>
</dbReference>
<dbReference type="PROSITE" id="PS51011">
    <property type="entry name" value="ARID"/>
    <property type="match status" value="1"/>
</dbReference>
<evidence type="ECO:0000256" key="6">
    <source>
        <dbReference type="ARBA" id="ARBA00023242"/>
    </source>
</evidence>
<dbReference type="SUPFAM" id="SSF51197">
    <property type="entry name" value="Clavaminate synthase-like"/>
    <property type="match status" value="1"/>
</dbReference>
<dbReference type="SMART" id="SM01014">
    <property type="entry name" value="ARID"/>
    <property type="match status" value="1"/>
</dbReference>
<dbReference type="GO" id="GO:0008270">
    <property type="term" value="F:zinc ion binding"/>
    <property type="evidence" value="ECO:0007669"/>
    <property type="project" value="UniProtKB-KW"/>
</dbReference>
<name>R8BNV1_PHAM7</name>
<evidence type="ECO:0000256" key="8">
    <source>
        <dbReference type="SAM" id="MobiDB-lite"/>
    </source>
</evidence>
<dbReference type="InterPro" id="IPR013083">
    <property type="entry name" value="Znf_RING/FYVE/PHD"/>
</dbReference>
<dbReference type="FunFam" id="3.30.40.10:FF:000322">
    <property type="entry name" value="PHD transcription factor (Rum1)"/>
    <property type="match status" value="1"/>
</dbReference>
<feature type="region of interest" description="Disordered" evidence="8">
    <location>
        <begin position="1"/>
        <end position="36"/>
    </location>
</feature>
<dbReference type="InterPro" id="IPR003349">
    <property type="entry name" value="JmjN"/>
</dbReference>
<dbReference type="InterPro" id="IPR036431">
    <property type="entry name" value="ARID_dom_sf"/>
</dbReference>
<keyword evidence="2" id="KW-0479">Metal-binding</keyword>
<dbReference type="InterPro" id="IPR019787">
    <property type="entry name" value="Znf_PHD-finger"/>
</dbReference>
<feature type="region of interest" description="Disordered" evidence="8">
    <location>
        <begin position="299"/>
        <end position="378"/>
    </location>
</feature>
<protein>
    <submittedName>
        <fullName evidence="13">Putative lid2 complex component lid2 protein</fullName>
    </submittedName>
</protein>
<accession>R8BNV1</accession>
<dbReference type="CDD" id="cd16100">
    <property type="entry name" value="ARID"/>
    <property type="match status" value="1"/>
</dbReference>
<dbReference type="InterPro" id="IPR001965">
    <property type="entry name" value="Znf_PHD"/>
</dbReference>
<dbReference type="FunFam" id="2.60.120.650:FF:000014">
    <property type="entry name" value="PHD transcription factor (Rum1)"/>
    <property type="match status" value="1"/>
</dbReference>
<dbReference type="GeneID" id="19323923"/>
<evidence type="ECO:0000256" key="4">
    <source>
        <dbReference type="ARBA" id="ARBA00022833"/>
    </source>
</evidence>
<dbReference type="KEGG" id="tmn:UCRPA7_3563"/>
<dbReference type="Proteomes" id="UP000014074">
    <property type="component" value="Unassembled WGS sequence"/>
</dbReference>
<dbReference type="InterPro" id="IPR019786">
    <property type="entry name" value="Zinc_finger_PHD-type_CS"/>
</dbReference>
<evidence type="ECO:0000313" key="13">
    <source>
        <dbReference type="EMBL" id="EOO01004.1"/>
    </source>
</evidence>
<dbReference type="GO" id="GO:0003677">
    <property type="term" value="F:DNA binding"/>
    <property type="evidence" value="ECO:0007669"/>
    <property type="project" value="InterPro"/>
</dbReference>
<dbReference type="GO" id="GO:0034647">
    <property type="term" value="F:histone H3K4me/H3K4me2/H3K4me3 demethylase activity"/>
    <property type="evidence" value="ECO:0007669"/>
    <property type="project" value="TreeGrafter"/>
</dbReference>
<gene>
    <name evidence="13" type="ORF">UCRPA7_3563</name>
</gene>
<dbReference type="EMBL" id="KB933059">
    <property type="protein sequence ID" value="EOO01004.1"/>
    <property type="molecule type" value="Genomic_DNA"/>
</dbReference>
<dbReference type="InterPro" id="IPR011011">
    <property type="entry name" value="Znf_FYVE_PHD"/>
</dbReference>
<feature type="region of interest" description="Disordered" evidence="8">
    <location>
        <begin position="1423"/>
        <end position="1483"/>
    </location>
</feature>
<keyword evidence="5" id="KW-0408">Iron</keyword>
<keyword evidence="4" id="KW-0862">Zinc</keyword>
<dbReference type="PANTHER" id="PTHR10694">
    <property type="entry name" value="LYSINE-SPECIFIC DEMETHYLASE"/>
    <property type="match status" value="1"/>
</dbReference>
<dbReference type="Pfam" id="PF00628">
    <property type="entry name" value="PHD"/>
    <property type="match status" value="2"/>
</dbReference>
<feature type="domain" description="PHD-type" evidence="9">
    <location>
        <begin position="400"/>
        <end position="450"/>
    </location>
</feature>
<dbReference type="OrthoDB" id="1678912at2759"/>
<evidence type="ECO:0000259" key="12">
    <source>
        <dbReference type="PROSITE" id="PS51184"/>
    </source>
</evidence>
<feature type="compositionally biased region" description="Polar residues" evidence="8">
    <location>
        <begin position="222"/>
        <end position="233"/>
    </location>
</feature>
<dbReference type="eggNOG" id="KOG1246">
    <property type="taxonomic scope" value="Eukaryota"/>
</dbReference>
<feature type="domain" description="PHD-type" evidence="9">
    <location>
        <begin position="1120"/>
        <end position="1169"/>
    </location>
</feature>
<organism evidence="13 14">
    <name type="scientific">Phaeoacremonium minimum (strain UCR-PA7)</name>
    <name type="common">Esca disease fungus</name>
    <name type="synonym">Togninia minima</name>
    <dbReference type="NCBI Taxonomy" id="1286976"/>
    <lineage>
        <taxon>Eukaryota</taxon>
        <taxon>Fungi</taxon>
        <taxon>Dikarya</taxon>
        <taxon>Ascomycota</taxon>
        <taxon>Pezizomycotina</taxon>
        <taxon>Sordariomycetes</taxon>
        <taxon>Sordariomycetidae</taxon>
        <taxon>Togniniales</taxon>
        <taxon>Togniniaceae</taxon>
        <taxon>Phaeoacremonium</taxon>
    </lineage>
</organism>
<evidence type="ECO:0000313" key="14">
    <source>
        <dbReference type="Proteomes" id="UP000014074"/>
    </source>
</evidence>
<dbReference type="CDD" id="cd15518">
    <property type="entry name" value="PHD_Ecm5p_Lid2p_like"/>
    <property type="match status" value="1"/>
</dbReference>
<evidence type="ECO:0000256" key="1">
    <source>
        <dbReference type="ARBA" id="ARBA00004123"/>
    </source>
</evidence>